<dbReference type="InterPro" id="IPR001789">
    <property type="entry name" value="Sig_transdc_resp-reg_receiver"/>
</dbReference>
<feature type="compositionally biased region" description="Polar residues" evidence="8">
    <location>
        <begin position="244"/>
        <end position="253"/>
    </location>
</feature>
<feature type="domain" description="OmpR/PhoB-type" evidence="10">
    <location>
        <begin position="136"/>
        <end position="237"/>
    </location>
</feature>
<dbReference type="GO" id="GO:0000156">
    <property type="term" value="F:phosphorelay response regulator activity"/>
    <property type="evidence" value="ECO:0007669"/>
    <property type="project" value="TreeGrafter"/>
</dbReference>
<gene>
    <name evidence="11" type="ORF">A4R35_08055</name>
</gene>
<dbReference type="PROSITE" id="PS51755">
    <property type="entry name" value="OMPR_PHOB"/>
    <property type="match status" value="1"/>
</dbReference>
<dbReference type="AlphaFoldDB" id="A0A328VCL7"/>
<dbReference type="Gene3D" id="1.10.10.10">
    <property type="entry name" value="Winged helix-like DNA-binding domain superfamily/Winged helix DNA-binding domain"/>
    <property type="match status" value="1"/>
</dbReference>
<dbReference type="Gene3D" id="3.40.50.2300">
    <property type="match status" value="1"/>
</dbReference>
<keyword evidence="5" id="KW-0804">Transcription</keyword>
<evidence type="ECO:0000256" key="4">
    <source>
        <dbReference type="ARBA" id="ARBA00023125"/>
    </source>
</evidence>
<keyword evidence="12" id="KW-1185">Reference proteome</keyword>
<dbReference type="PANTHER" id="PTHR48111:SF50">
    <property type="entry name" value="KDP OPERON TRANSCRIPTIONAL REGULATORY PROTEIN KDPE"/>
    <property type="match status" value="1"/>
</dbReference>
<dbReference type="InterPro" id="IPR039420">
    <property type="entry name" value="WalR-like"/>
</dbReference>
<dbReference type="PROSITE" id="PS50110">
    <property type="entry name" value="RESPONSE_REGULATORY"/>
    <property type="match status" value="1"/>
</dbReference>
<evidence type="ECO:0000256" key="6">
    <source>
        <dbReference type="PROSITE-ProRule" id="PRU00169"/>
    </source>
</evidence>
<feature type="domain" description="Response regulatory" evidence="9">
    <location>
        <begin position="7"/>
        <end position="121"/>
    </location>
</feature>
<dbReference type="PANTHER" id="PTHR48111">
    <property type="entry name" value="REGULATOR OF RPOS"/>
    <property type="match status" value="1"/>
</dbReference>
<dbReference type="EMBL" id="MCIF01000002">
    <property type="protein sequence ID" value="RAQ95486.1"/>
    <property type="molecule type" value="Genomic_DNA"/>
</dbReference>
<keyword evidence="1 6" id="KW-0597">Phosphoprotein</keyword>
<keyword evidence="4 7" id="KW-0238">DNA-binding</keyword>
<accession>A0A328VCL7</accession>
<dbReference type="SUPFAM" id="SSF52172">
    <property type="entry name" value="CheY-like"/>
    <property type="match status" value="1"/>
</dbReference>
<name>A0A328VCL7_9CHLR</name>
<feature type="region of interest" description="Disordered" evidence="8">
    <location>
        <begin position="237"/>
        <end position="259"/>
    </location>
</feature>
<dbReference type="GO" id="GO:0006355">
    <property type="term" value="P:regulation of DNA-templated transcription"/>
    <property type="evidence" value="ECO:0007669"/>
    <property type="project" value="InterPro"/>
</dbReference>
<dbReference type="GO" id="GO:0005829">
    <property type="term" value="C:cytosol"/>
    <property type="evidence" value="ECO:0007669"/>
    <property type="project" value="TreeGrafter"/>
</dbReference>
<dbReference type="Pfam" id="PF00072">
    <property type="entry name" value="Response_reg"/>
    <property type="match status" value="1"/>
</dbReference>
<evidence type="ECO:0000256" key="7">
    <source>
        <dbReference type="PROSITE-ProRule" id="PRU01091"/>
    </source>
</evidence>
<evidence type="ECO:0000256" key="5">
    <source>
        <dbReference type="ARBA" id="ARBA00023163"/>
    </source>
</evidence>
<dbReference type="GO" id="GO:0000976">
    <property type="term" value="F:transcription cis-regulatory region binding"/>
    <property type="evidence" value="ECO:0007669"/>
    <property type="project" value="TreeGrafter"/>
</dbReference>
<dbReference type="GO" id="GO:0032993">
    <property type="term" value="C:protein-DNA complex"/>
    <property type="evidence" value="ECO:0007669"/>
    <property type="project" value="TreeGrafter"/>
</dbReference>
<dbReference type="SMART" id="SM00448">
    <property type="entry name" value="REC"/>
    <property type="match status" value="1"/>
</dbReference>
<evidence type="ECO:0000259" key="9">
    <source>
        <dbReference type="PROSITE" id="PS50110"/>
    </source>
</evidence>
<reference evidence="11 12" key="1">
    <citation type="submission" date="2016-08" db="EMBL/GenBank/DDBJ databases">
        <title>Analysis of Carbohydrate Active Enzymes in Thermogemmatispora T81 Reveals Carbohydrate Degradation Ability.</title>
        <authorList>
            <person name="Tomazini A."/>
            <person name="Lal S."/>
            <person name="Stott M."/>
            <person name="Henrissat B."/>
            <person name="Polikarpov I."/>
            <person name="Sparling R."/>
            <person name="Levin D.B."/>
        </authorList>
    </citation>
    <scope>NUCLEOTIDE SEQUENCE [LARGE SCALE GENOMIC DNA]</scope>
    <source>
        <strain evidence="11 12">T81</strain>
    </source>
</reference>
<dbReference type="InterPro" id="IPR011006">
    <property type="entry name" value="CheY-like_superfamily"/>
</dbReference>
<feature type="modified residue" description="4-aspartylphosphate" evidence="6">
    <location>
        <position position="56"/>
    </location>
</feature>
<keyword evidence="2" id="KW-0902">Two-component regulatory system</keyword>
<evidence type="ECO:0000313" key="12">
    <source>
        <dbReference type="Proteomes" id="UP000248706"/>
    </source>
</evidence>
<dbReference type="OrthoDB" id="9790454at2"/>
<dbReference type="Pfam" id="PF00486">
    <property type="entry name" value="Trans_reg_C"/>
    <property type="match status" value="1"/>
</dbReference>
<dbReference type="SUPFAM" id="SSF46894">
    <property type="entry name" value="C-terminal effector domain of the bipartite response regulators"/>
    <property type="match status" value="1"/>
</dbReference>
<dbReference type="Gene3D" id="6.10.250.690">
    <property type="match status" value="1"/>
</dbReference>
<evidence type="ECO:0000256" key="3">
    <source>
        <dbReference type="ARBA" id="ARBA00023015"/>
    </source>
</evidence>
<dbReference type="InterPro" id="IPR036388">
    <property type="entry name" value="WH-like_DNA-bd_sf"/>
</dbReference>
<evidence type="ECO:0000256" key="2">
    <source>
        <dbReference type="ARBA" id="ARBA00023012"/>
    </source>
</evidence>
<dbReference type="Proteomes" id="UP000248706">
    <property type="component" value="Unassembled WGS sequence"/>
</dbReference>
<evidence type="ECO:0008006" key="13">
    <source>
        <dbReference type="Google" id="ProtNLM"/>
    </source>
</evidence>
<dbReference type="RefSeq" id="WP_112428253.1">
    <property type="nucleotide sequence ID" value="NZ_MCIF01000002.1"/>
</dbReference>
<dbReference type="InterPro" id="IPR001867">
    <property type="entry name" value="OmpR/PhoB-type_DNA-bd"/>
</dbReference>
<protein>
    <recommendedName>
        <fullName evidence="13">DNA-binding response regulator</fullName>
    </recommendedName>
</protein>
<dbReference type="CDD" id="cd00383">
    <property type="entry name" value="trans_reg_C"/>
    <property type="match status" value="1"/>
</dbReference>
<dbReference type="FunFam" id="3.40.50.2300:FF:000001">
    <property type="entry name" value="DNA-binding response regulator PhoB"/>
    <property type="match status" value="1"/>
</dbReference>
<evidence type="ECO:0000256" key="1">
    <source>
        <dbReference type="ARBA" id="ARBA00022553"/>
    </source>
</evidence>
<evidence type="ECO:0000256" key="8">
    <source>
        <dbReference type="SAM" id="MobiDB-lite"/>
    </source>
</evidence>
<feature type="DNA-binding region" description="OmpR/PhoB-type" evidence="7">
    <location>
        <begin position="136"/>
        <end position="237"/>
    </location>
</feature>
<sequence>MRSRGKRILVVDDELSIQRILRRNLLMSGYEVLVADNGEEALNAVRQHEPDLILLDLCLPGSIDGLEVCEQVRRQSQVPIIVLSARTEEKQKVRALDLGADDYLTKPFSNAELLARVRACLRRAASGGGGRQQEEAQVLRSSDGYLVMDVERRYVRAGDREVRLTPTEFELLRQLMLHAGKVLTHRTLLRAVWGPEYGEEADYLRVYVRQLRRKVEQEPSRPRYILTEPGVGYVFQADGRRDQQPTAASSVSNVAPAEE</sequence>
<keyword evidence="3" id="KW-0805">Transcription regulation</keyword>
<dbReference type="InterPro" id="IPR016032">
    <property type="entry name" value="Sig_transdc_resp-reg_C-effctor"/>
</dbReference>
<evidence type="ECO:0000259" key="10">
    <source>
        <dbReference type="PROSITE" id="PS51755"/>
    </source>
</evidence>
<evidence type="ECO:0000313" key="11">
    <source>
        <dbReference type="EMBL" id="RAQ95486.1"/>
    </source>
</evidence>
<dbReference type="SMART" id="SM00862">
    <property type="entry name" value="Trans_reg_C"/>
    <property type="match status" value="1"/>
</dbReference>
<organism evidence="11 12">
    <name type="scientific">Thermogemmatispora tikiterensis</name>
    <dbReference type="NCBI Taxonomy" id="1825093"/>
    <lineage>
        <taxon>Bacteria</taxon>
        <taxon>Bacillati</taxon>
        <taxon>Chloroflexota</taxon>
        <taxon>Ktedonobacteria</taxon>
        <taxon>Thermogemmatisporales</taxon>
        <taxon>Thermogemmatisporaceae</taxon>
        <taxon>Thermogemmatispora</taxon>
    </lineage>
</organism>
<proteinExistence type="predicted"/>
<comment type="caution">
    <text evidence="11">The sequence shown here is derived from an EMBL/GenBank/DDBJ whole genome shotgun (WGS) entry which is preliminary data.</text>
</comment>